<dbReference type="PANTHER" id="PTHR34215">
    <property type="entry name" value="BLL0784 PROTEIN"/>
    <property type="match status" value="1"/>
</dbReference>
<dbReference type="EMBL" id="AFGF01000126">
    <property type="protein sequence ID" value="EGO63195.1"/>
    <property type="molecule type" value="Genomic_DNA"/>
</dbReference>
<protein>
    <recommendedName>
        <fullName evidence="1">YlxR domain-containing protein</fullName>
    </recommendedName>
</protein>
<dbReference type="PANTHER" id="PTHR34215:SF1">
    <property type="entry name" value="YLXR DOMAIN-CONTAINING PROTEIN"/>
    <property type="match status" value="1"/>
</dbReference>
<proteinExistence type="predicted"/>
<dbReference type="InterPro" id="IPR007393">
    <property type="entry name" value="YlxR_dom"/>
</dbReference>
<accession>F7NL90</accession>
<gene>
    <name evidence="2" type="ORF">ALO_14312</name>
</gene>
<dbReference type="AlphaFoldDB" id="F7NL90"/>
<reference evidence="2 3" key="1">
    <citation type="journal article" date="2011" name="EMBO J.">
        <title>Structural diversity of bacterial flagellar motors.</title>
        <authorList>
            <person name="Chen S."/>
            <person name="Beeby M."/>
            <person name="Murphy G.E."/>
            <person name="Leadbetter J.R."/>
            <person name="Hendrixson D.R."/>
            <person name="Briegel A."/>
            <person name="Li Z."/>
            <person name="Shi J."/>
            <person name="Tocheva E.I."/>
            <person name="Muller A."/>
            <person name="Dobro M.J."/>
            <person name="Jensen G.J."/>
        </authorList>
    </citation>
    <scope>NUCLEOTIDE SEQUENCE [LARGE SCALE GENOMIC DNA]</scope>
    <source>
        <strain evidence="2 3">DSM 6540</strain>
    </source>
</reference>
<dbReference type="eggNOG" id="COG2740">
    <property type="taxonomic scope" value="Bacteria"/>
</dbReference>
<dbReference type="NCBIfam" id="NF047356">
    <property type="entry name" value="RNA_bind_RnpM"/>
    <property type="match status" value="1"/>
</dbReference>
<dbReference type="Gene3D" id="3.30.1230.10">
    <property type="entry name" value="YlxR-like"/>
    <property type="match status" value="1"/>
</dbReference>
<keyword evidence="3" id="KW-1185">Reference proteome</keyword>
<organism evidence="2 3">
    <name type="scientific">Acetonema longum DSM 6540</name>
    <dbReference type="NCBI Taxonomy" id="1009370"/>
    <lineage>
        <taxon>Bacteria</taxon>
        <taxon>Bacillati</taxon>
        <taxon>Bacillota</taxon>
        <taxon>Negativicutes</taxon>
        <taxon>Acetonemataceae</taxon>
        <taxon>Acetonema</taxon>
    </lineage>
</organism>
<dbReference type="Proteomes" id="UP000003240">
    <property type="component" value="Unassembled WGS sequence"/>
</dbReference>
<evidence type="ECO:0000313" key="2">
    <source>
        <dbReference type="EMBL" id="EGO63195.1"/>
    </source>
</evidence>
<dbReference type="STRING" id="1009370.ALO_14312"/>
<name>F7NL90_9FIRM</name>
<feature type="domain" description="YlxR" evidence="1">
    <location>
        <begin position="9"/>
        <end position="82"/>
    </location>
</feature>
<evidence type="ECO:0000259" key="1">
    <source>
        <dbReference type="Pfam" id="PF04296"/>
    </source>
</evidence>
<evidence type="ECO:0000313" key="3">
    <source>
        <dbReference type="Proteomes" id="UP000003240"/>
    </source>
</evidence>
<sequence>MKTKKNPQRMCVGCQEMKSKKELLRVLRTPEGQIVLDLTGKKAGRGAYICNNETCFTKAYKEKRLERALKQALQPETYEEIKACILAVPNAN</sequence>
<comment type="caution">
    <text evidence="2">The sequence shown here is derived from an EMBL/GenBank/DDBJ whole genome shotgun (WGS) entry which is preliminary data.</text>
</comment>
<dbReference type="SUPFAM" id="SSF64376">
    <property type="entry name" value="YlxR-like"/>
    <property type="match status" value="1"/>
</dbReference>
<dbReference type="RefSeq" id="WP_004573435.1">
    <property type="nucleotide sequence ID" value="NZ_AFGF01000126.1"/>
</dbReference>
<dbReference type="InterPro" id="IPR037465">
    <property type="entry name" value="YlxR"/>
</dbReference>
<dbReference type="CDD" id="cd00279">
    <property type="entry name" value="YlxR"/>
    <property type="match status" value="1"/>
</dbReference>
<dbReference type="InterPro" id="IPR035931">
    <property type="entry name" value="YlxR-like_sf"/>
</dbReference>
<dbReference type="Pfam" id="PF04296">
    <property type="entry name" value="YlxR"/>
    <property type="match status" value="1"/>
</dbReference>